<accession>A0A292PNP9</accession>
<evidence type="ECO:0000256" key="3">
    <source>
        <dbReference type="SAM" id="MobiDB-lite"/>
    </source>
</evidence>
<evidence type="ECO:0000313" key="5">
    <source>
        <dbReference type="EMBL" id="CUS08113.1"/>
    </source>
</evidence>
<sequence length="752" mass="84771">MFRNNFRCSLFQPLSRIIAGTTPSIATTAFSSLWRLEFPGRFFCVPCQARALASQAWNGRGTRAPGFLGTIKRLEAHIQLIEKRAADLAARDAARKRLPDLEMTEELQDQAYAALMTPRSETAAFLPQPVAMSELLPAPIIERLGSAAALVDTSTPAWGAAIGHLGSNGGFQGMEVVDVNCLLVNMDLESRVEHTCKLREMMEKAELEPDTFTYDLLMMAHAQLKRPEEVILLFQDLKRKGVPPTVFTYAHLLKAYSLQADVEAAGRAFTEMREADIQPNIVVYTTLIQTCLNRREVLTAWQIFDLMKLKSRATAPDAHTFALMLHACALEGESERALNLFRDMTERVGVKPTKETYHALIHALAMRKDCYREVWRYATEMQQEGFKMDRRVLGTLIHACGKMGDLARARMLIRHMLGSGREDMIPDSVTYQCLFRAYANAKVKRNGARFVRDEPSETPVPYIGPGTILMKQEGSFEEDTIPFSQSAILHTPSEVVEEAGRVMKWLCAVKPHLVDTQLVNALLDAYSGQGRYLKFRKLYFTAFTDPKESDYLRPTASYTEAEGLTFEPSASVPATATIGTDTDADVDAGLDKNTGRDLPDEPTLRKRVPRNLYTFQAALNCAYKCRDLPFARKIRDARMKYLRTKQYYSQYREPERTRLNMEAECSLINILARCEMLSEAAALLQAACQKYSICEPDIETLHVKALQLDDTQTLNVIETCVGPLPYRGYTVGKRVRPRWRGEDEVEDLSRTC</sequence>
<evidence type="ECO:0000259" key="4">
    <source>
        <dbReference type="Pfam" id="PF23276"/>
    </source>
</evidence>
<dbReference type="NCBIfam" id="TIGR00756">
    <property type="entry name" value="PPR"/>
    <property type="match status" value="4"/>
</dbReference>
<feature type="repeat" description="PPR" evidence="2">
    <location>
        <begin position="210"/>
        <end position="244"/>
    </location>
</feature>
<protein>
    <recommendedName>
        <fullName evidence="4">Pentatricopeptide repeat-containing protein-mitochondrial domain-containing protein</fullName>
    </recommendedName>
</protein>
<feature type="repeat" description="PPR" evidence="2">
    <location>
        <begin position="245"/>
        <end position="279"/>
    </location>
</feature>
<proteinExistence type="predicted"/>
<dbReference type="PANTHER" id="PTHR47938:SF35">
    <property type="entry name" value="PENTATRICOPEPTIDE REPEAT-CONTAINING PROTEIN 4, MITOCHONDRIAL-RELATED"/>
    <property type="match status" value="1"/>
</dbReference>
<dbReference type="PANTHER" id="PTHR47938">
    <property type="entry name" value="RESPIRATORY COMPLEX I CHAPERONE (CIA84), PUTATIVE (AFU_ORTHOLOGUE AFUA_2G06020)-RELATED"/>
    <property type="match status" value="1"/>
</dbReference>
<reference evidence="5" key="1">
    <citation type="submission" date="2015-10" db="EMBL/GenBank/DDBJ databases">
        <authorList>
            <person name="Regsiter A."/>
            <person name="william w."/>
        </authorList>
    </citation>
    <scope>NUCLEOTIDE SEQUENCE</scope>
    <source>
        <strain evidence="5">Montdore</strain>
    </source>
</reference>
<evidence type="ECO:0000256" key="1">
    <source>
        <dbReference type="ARBA" id="ARBA00022737"/>
    </source>
</evidence>
<dbReference type="AlphaFoldDB" id="A0A292PNP9"/>
<feature type="repeat" description="PPR" evidence="2">
    <location>
        <begin position="317"/>
        <end position="352"/>
    </location>
</feature>
<keyword evidence="1" id="KW-0677">Repeat</keyword>
<dbReference type="InterPro" id="IPR057027">
    <property type="entry name" value="TPR_mt"/>
</dbReference>
<dbReference type="Pfam" id="PF23276">
    <property type="entry name" value="TPR_24"/>
    <property type="match status" value="1"/>
</dbReference>
<keyword evidence="6" id="KW-1185">Reference proteome</keyword>
<name>A0A292PNP9_9PEZI</name>
<feature type="region of interest" description="Disordered" evidence="3">
    <location>
        <begin position="577"/>
        <end position="603"/>
    </location>
</feature>
<organism evidence="5 6">
    <name type="scientific">Tuber aestivum</name>
    <name type="common">summer truffle</name>
    <dbReference type="NCBI Taxonomy" id="59557"/>
    <lineage>
        <taxon>Eukaryota</taxon>
        <taxon>Fungi</taxon>
        <taxon>Dikarya</taxon>
        <taxon>Ascomycota</taxon>
        <taxon>Pezizomycotina</taxon>
        <taxon>Pezizomycetes</taxon>
        <taxon>Pezizales</taxon>
        <taxon>Tuberaceae</taxon>
        <taxon>Tuber</taxon>
    </lineage>
</organism>
<feature type="compositionally biased region" description="Basic and acidic residues" evidence="3">
    <location>
        <begin position="589"/>
        <end position="603"/>
    </location>
</feature>
<dbReference type="Proteomes" id="UP001412239">
    <property type="component" value="Unassembled WGS sequence"/>
</dbReference>
<dbReference type="PROSITE" id="PS51375">
    <property type="entry name" value="PPR"/>
    <property type="match status" value="3"/>
</dbReference>
<dbReference type="Gene3D" id="1.25.40.10">
    <property type="entry name" value="Tetratricopeptide repeat domain"/>
    <property type="match status" value="3"/>
</dbReference>
<dbReference type="InterPro" id="IPR011990">
    <property type="entry name" value="TPR-like_helical_dom_sf"/>
</dbReference>
<evidence type="ECO:0000256" key="2">
    <source>
        <dbReference type="PROSITE-ProRule" id="PRU00708"/>
    </source>
</evidence>
<gene>
    <name evidence="5" type="ORF">GSTUAT00007786001</name>
</gene>
<dbReference type="Pfam" id="PF13812">
    <property type="entry name" value="PPR_3"/>
    <property type="match status" value="1"/>
</dbReference>
<dbReference type="EMBL" id="LN891146">
    <property type="protein sequence ID" value="CUS08113.1"/>
    <property type="molecule type" value="Genomic_DNA"/>
</dbReference>
<dbReference type="InterPro" id="IPR002885">
    <property type="entry name" value="PPR_rpt"/>
</dbReference>
<dbReference type="GO" id="GO:0003729">
    <property type="term" value="F:mRNA binding"/>
    <property type="evidence" value="ECO:0007669"/>
    <property type="project" value="TreeGrafter"/>
</dbReference>
<feature type="domain" description="Pentatricopeptide repeat-containing protein-mitochondrial" evidence="4">
    <location>
        <begin position="309"/>
        <end position="410"/>
    </location>
</feature>
<evidence type="ECO:0000313" key="6">
    <source>
        <dbReference type="Proteomes" id="UP001412239"/>
    </source>
</evidence>